<dbReference type="PANTHER" id="PTHR10683">
    <property type="entry name" value="TRANSALDOLASE"/>
    <property type="match status" value="1"/>
</dbReference>
<keyword evidence="2" id="KW-0808">Transferase</keyword>
<evidence type="ECO:0000313" key="2">
    <source>
        <dbReference type="EMBL" id="TWT85109.1"/>
    </source>
</evidence>
<dbReference type="PROSITE" id="PS01054">
    <property type="entry name" value="TRANSALDOLASE_1"/>
    <property type="match status" value="1"/>
</dbReference>
<evidence type="ECO:0000313" key="3">
    <source>
        <dbReference type="Proteomes" id="UP000315010"/>
    </source>
</evidence>
<organism evidence="2 3">
    <name type="scientific">Novipirellula herctigrandis</name>
    <dbReference type="NCBI Taxonomy" id="2527986"/>
    <lineage>
        <taxon>Bacteria</taxon>
        <taxon>Pseudomonadati</taxon>
        <taxon>Planctomycetota</taxon>
        <taxon>Planctomycetia</taxon>
        <taxon>Pirellulales</taxon>
        <taxon>Pirellulaceae</taxon>
        <taxon>Novipirellula</taxon>
    </lineage>
</organism>
<dbReference type="EMBL" id="SJPJ01000001">
    <property type="protein sequence ID" value="TWT85109.1"/>
    <property type="molecule type" value="Genomic_DNA"/>
</dbReference>
<dbReference type="EC" id="2.2.1.2" evidence="2"/>
<keyword evidence="3" id="KW-1185">Reference proteome</keyword>
<dbReference type="PANTHER" id="PTHR10683:SF31">
    <property type="entry name" value="TRANSALDOLASE"/>
    <property type="match status" value="1"/>
</dbReference>
<dbReference type="InterPro" id="IPR013785">
    <property type="entry name" value="Aldolase_TIM"/>
</dbReference>
<dbReference type="OrthoDB" id="140919at2"/>
<dbReference type="SUPFAM" id="SSF51569">
    <property type="entry name" value="Aldolase"/>
    <property type="match status" value="1"/>
</dbReference>
<dbReference type="AlphaFoldDB" id="A0A5C5ZCH9"/>
<keyword evidence="1" id="KW-0704">Schiff base</keyword>
<dbReference type="Gene3D" id="3.20.20.70">
    <property type="entry name" value="Aldolase class I"/>
    <property type="match status" value="1"/>
</dbReference>
<dbReference type="InterPro" id="IPR001585">
    <property type="entry name" value="TAL/FSA"/>
</dbReference>
<dbReference type="InterPro" id="IPR018225">
    <property type="entry name" value="Transaldolase_AS"/>
</dbReference>
<name>A0A5C5ZCH9_9BACT</name>
<evidence type="ECO:0000256" key="1">
    <source>
        <dbReference type="ARBA" id="ARBA00023270"/>
    </source>
</evidence>
<gene>
    <name evidence="2" type="primary">tal</name>
    <name evidence="2" type="ORF">CA13_65910</name>
</gene>
<protein>
    <submittedName>
        <fullName evidence="2">Transaldolase</fullName>
        <ecNumber evidence="2">2.2.1.2</ecNumber>
    </submittedName>
</protein>
<comment type="caution">
    <text evidence="2">The sequence shown here is derived from an EMBL/GenBank/DDBJ whole genome shotgun (WGS) entry which is preliminary data.</text>
</comment>
<sequence>MSSLQSLLQTGTKLYLDTVEPSEVDKSLLWGATGATSNPAIISRIIESGSRDEQIELLLSEGFDDNSIAWQLTDQLVRDAQAKFLPIHQQSAGDAGWVSFELDPILEDPDTLLSDSDRTARYIELGKTWSKGHENRMIKVPATDAGINALETLAACGVTLNVTLIFTVDQYARARDAIWRGAQQRKSLQDFKSVYSVFISRINVYTNREVTDLSSDAQGIVGILNAKRIWHLNQDFWADKDLPLQQELIFASMETKDPKGPAWKYVDAIAGGDIQTNPPELIEVIENSGQNFRRKIHKMANESIQDEINQKVDVPTMYRSLMSEGIDKFIQPQRDLLEQIARKRELLLS</sequence>
<dbReference type="Pfam" id="PF00923">
    <property type="entry name" value="TAL_FSA"/>
    <property type="match status" value="1"/>
</dbReference>
<accession>A0A5C5ZCH9</accession>
<dbReference type="Proteomes" id="UP000315010">
    <property type="component" value="Unassembled WGS sequence"/>
</dbReference>
<dbReference type="GO" id="GO:0004801">
    <property type="term" value="F:transaldolase activity"/>
    <property type="evidence" value="ECO:0007669"/>
    <property type="project" value="UniProtKB-EC"/>
</dbReference>
<dbReference type="GO" id="GO:0005975">
    <property type="term" value="P:carbohydrate metabolic process"/>
    <property type="evidence" value="ECO:0007669"/>
    <property type="project" value="InterPro"/>
</dbReference>
<dbReference type="RefSeq" id="WP_146403132.1">
    <property type="nucleotide sequence ID" value="NZ_SJPJ01000001.1"/>
</dbReference>
<reference evidence="2 3" key="1">
    <citation type="submission" date="2019-02" db="EMBL/GenBank/DDBJ databases">
        <title>Deep-cultivation of Planctomycetes and their phenomic and genomic characterization uncovers novel biology.</title>
        <authorList>
            <person name="Wiegand S."/>
            <person name="Jogler M."/>
            <person name="Boedeker C."/>
            <person name="Pinto D."/>
            <person name="Vollmers J."/>
            <person name="Rivas-Marin E."/>
            <person name="Kohn T."/>
            <person name="Peeters S.H."/>
            <person name="Heuer A."/>
            <person name="Rast P."/>
            <person name="Oberbeckmann S."/>
            <person name="Bunk B."/>
            <person name="Jeske O."/>
            <person name="Meyerdierks A."/>
            <person name="Storesund J.E."/>
            <person name="Kallscheuer N."/>
            <person name="Luecker S."/>
            <person name="Lage O.M."/>
            <person name="Pohl T."/>
            <person name="Merkel B.J."/>
            <person name="Hornburger P."/>
            <person name="Mueller R.-W."/>
            <person name="Bruemmer F."/>
            <person name="Labrenz M."/>
            <person name="Spormann A.M."/>
            <person name="Op Den Camp H."/>
            <person name="Overmann J."/>
            <person name="Amann R."/>
            <person name="Jetten M.S.M."/>
            <person name="Mascher T."/>
            <person name="Medema M.H."/>
            <person name="Devos D.P."/>
            <person name="Kaster A.-K."/>
            <person name="Ovreas L."/>
            <person name="Rohde M."/>
            <person name="Galperin M.Y."/>
            <person name="Jogler C."/>
        </authorList>
    </citation>
    <scope>NUCLEOTIDE SEQUENCE [LARGE SCALE GENOMIC DNA]</scope>
    <source>
        <strain evidence="2 3">CA13</strain>
    </source>
</reference>
<proteinExistence type="predicted"/>